<dbReference type="EMBL" id="BART01034116">
    <property type="protein sequence ID" value="GAH14686.1"/>
    <property type="molecule type" value="Genomic_DNA"/>
</dbReference>
<sequence length="41" mass="4491">MAPGLIFEAVRKAQVAIYYSLGDPAFVESIVRQTTTSKQFG</sequence>
<name>X1D1J3_9ZZZZ</name>
<dbReference type="AlphaFoldDB" id="X1D1J3"/>
<accession>X1D1J3</accession>
<proteinExistence type="predicted"/>
<evidence type="ECO:0000313" key="1">
    <source>
        <dbReference type="EMBL" id="GAH14686.1"/>
    </source>
</evidence>
<protein>
    <submittedName>
        <fullName evidence="1">Uncharacterized protein</fullName>
    </submittedName>
</protein>
<gene>
    <name evidence="1" type="ORF">S01H4_58414</name>
</gene>
<feature type="non-terminal residue" evidence="1">
    <location>
        <position position="41"/>
    </location>
</feature>
<reference evidence="1" key="1">
    <citation type="journal article" date="2014" name="Front. Microbiol.">
        <title>High frequency of phylogenetically diverse reductive dehalogenase-homologous genes in deep subseafloor sedimentary metagenomes.</title>
        <authorList>
            <person name="Kawai M."/>
            <person name="Futagami T."/>
            <person name="Toyoda A."/>
            <person name="Takaki Y."/>
            <person name="Nishi S."/>
            <person name="Hori S."/>
            <person name="Arai W."/>
            <person name="Tsubouchi T."/>
            <person name="Morono Y."/>
            <person name="Uchiyama I."/>
            <person name="Ito T."/>
            <person name="Fujiyama A."/>
            <person name="Inagaki F."/>
            <person name="Takami H."/>
        </authorList>
    </citation>
    <scope>NUCLEOTIDE SEQUENCE</scope>
    <source>
        <strain evidence="1">Expedition CK06-06</strain>
    </source>
</reference>
<organism evidence="1">
    <name type="scientific">marine sediment metagenome</name>
    <dbReference type="NCBI Taxonomy" id="412755"/>
    <lineage>
        <taxon>unclassified sequences</taxon>
        <taxon>metagenomes</taxon>
        <taxon>ecological metagenomes</taxon>
    </lineage>
</organism>
<comment type="caution">
    <text evidence="1">The sequence shown here is derived from an EMBL/GenBank/DDBJ whole genome shotgun (WGS) entry which is preliminary data.</text>
</comment>